<dbReference type="PANTHER" id="PTHR43065:SF10">
    <property type="entry name" value="PEROXIDE STRESS-ACTIVATED HISTIDINE KINASE MAK3"/>
    <property type="match status" value="1"/>
</dbReference>
<dbReference type="EC" id="2.7.13.3" evidence="2"/>
<evidence type="ECO:0000256" key="8">
    <source>
        <dbReference type="ARBA" id="ARBA00023012"/>
    </source>
</evidence>
<evidence type="ECO:0000256" key="1">
    <source>
        <dbReference type="ARBA" id="ARBA00000085"/>
    </source>
</evidence>
<comment type="caution">
    <text evidence="12">The sequence shown here is derived from an EMBL/GenBank/DDBJ whole genome shotgun (WGS) entry which is preliminary data.</text>
</comment>
<dbReference type="InterPro" id="IPR000014">
    <property type="entry name" value="PAS"/>
</dbReference>
<proteinExistence type="predicted"/>
<gene>
    <name evidence="12" type="ORF">K7C98_18650</name>
</gene>
<dbReference type="PROSITE" id="PS50109">
    <property type="entry name" value="HIS_KIN"/>
    <property type="match status" value="1"/>
</dbReference>
<evidence type="ECO:0000256" key="5">
    <source>
        <dbReference type="ARBA" id="ARBA00022741"/>
    </source>
</evidence>
<dbReference type="Gene3D" id="3.30.450.20">
    <property type="entry name" value="PAS domain"/>
    <property type="match status" value="2"/>
</dbReference>
<comment type="catalytic activity">
    <reaction evidence="1">
        <text>ATP + protein L-histidine = ADP + protein N-phospho-L-histidine.</text>
        <dbReference type="EC" id="2.7.13.3"/>
    </reaction>
</comment>
<dbReference type="InterPro" id="IPR003661">
    <property type="entry name" value="HisK_dim/P_dom"/>
</dbReference>
<evidence type="ECO:0000256" key="6">
    <source>
        <dbReference type="ARBA" id="ARBA00022777"/>
    </source>
</evidence>
<feature type="region of interest" description="Disordered" evidence="9">
    <location>
        <begin position="171"/>
        <end position="281"/>
    </location>
</feature>
<dbReference type="SMART" id="SM00091">
    <property type="entry name" value="PAS"/>
    <property type="match status" value="3"/>
</dbReference>
<keyword evidence="6" id="KW-0418">Kinase</keyword>
<keyword evidence="7" id="KW-0067">ATP-binding</keyword>
<reference evidence="12" key="1">
    <citation type="submission" date="2021-08" db="EMBL/GenBank/DDBJ databases">
        <authorList>
            <person name="Stevens D.C."/>
        </authorList>
    </citation>
    <scope>NUCLEOTIDE SEQUENCE</scope>
    <source>
        <strain evidence="12">DSM 53165</strain>
    </source>
</reference>
<dbReference type="InterPro" id="IPR036097">
    <property type="entry name" value="HisK_dim/P_sf"/>
</dbReference>
<dbReference type="CDD" id="cd00082">
    <property type="entry name" value="HisKA"/>
    <property type="match status" value="1"/>
</dbReference>
<evidence type="ECO:0000256" key="7">
    <source>
        <dbReference type="ARBA" id="ARBA00022840"/>
    </source>
</evidence>
<dbReference type="CDD" id="cd00130">
    <property type="entry name" value="PAS"/>
    <property type="match status" value="1"/>
</dbReference>
<dbReference type="InterPro" id="IPR003594">
    <property type="entry name" value="HATPase_dom"/>
</dbReference>
<sequence length="864" mass="91286">MPRLGDAEATIRLSADSALGAYSEIVAALAMPAAVLTPAGLILAANPGLAEGLAAADLAGEPFLAYIARASERSAFGRAFTGLRGRQAGHSFSLELTLVPGRGRAWPCAVRASKLASDNVLLTFTAPERSATPDVGRSLARCLEALDQGLLLLDGAGMIVHANPAARDMFAGDPRLRARPGAGAEDMSGRTSPSGQNPGRAGEAGVEDMSGRTLPRGQDPGRAGSAGAEDMSGKTFPQGHGVEARRSAASGPAARARSGAADTSARTGGQDPEAWSGPHLGGRSLLELAEPAAARALSDALTQARVGNWHGEIELRRLDGAPLPVELSLAGGREEGAPTVALLRDLRERRQQDFEDRLLAQVDRLLVSTARPHDNVAAACGAIMDTLGFTRGVVLARVGEGWQRWTLRTGCAPRISTLPPEGEPPAAWGSGPAVIEIDATEPTHRRWFGDLEGRRHAIRLALGANPRVAGFFVLAGAGPRDAPPTRMLALLAPQLALGLEGGRLMLETEALAAYQALLLDQTSVLINSIDAAGRVVTWNRASQQLLGVSAEAARGRKFGVEVARLAEPARWDSLWASLRSTGAIASEVMVLAEGGKEIPLHLEGRLLRGADDPQAGAVLVALDLRRRRALEDQILRTQKLAAVGLLAAGIAHEINNPLSGVVGYSRLLLEKPLDPPVREKVEKIAASGERCRKIVEGVLLFSRQREGGKRRPVDLSKLIDRVIGIGEYQWRMHNVRILRSGLPEAVIVGDADQLEQVLLNLLSNAVDAMPRGGRIRIRLDREEARVAVEIADEGCGIAPEILDRIFDPFFSTKDIGKGTGLGLAISYGIIKDHGGDILVRSQPGLGTTFTIHLPDAPEGQPTSV</sequence>
<evidence type="ECO:0000313" key="13">
    <source>
        <dbReference type="Proteomes" id="UP001139031"/>
    </source>
</evidence>
<keyword evidence="8" id="KW-0902">Two-component regulatory system</keyword>
<protein>
    <recommendedName>
        <fullName evidence="2">histidine kinase</fullName>
        <ecNumber evidence="2">2.7.13.3</ecNumber>
    </recommendedName>
</protein>
<evidence type="ECO:0000256" key="2">
    <source>
        <dbReference type="ARBA" id="ARBA00012438"/>
    </source>
</evidence>
<evidence type="ECO:0000256" key="9">
    <source>
        <dbReference type="SAM" id="MobiDB-lite"/>
    </source>
</evidence>
<dbReference type="InterPro" id="IPR004358">
    <property type="entry name" value="Sig_transdc_His_kin-like_C"/>
</dbReference>
<evidence type="ECO:0000313" key="12">
    <source>
        <dbReference type="EMBL" id="MBZ5711268.1"/>
    </source>
</evidence>
<name>A0ABS7TSS2_9BACT</name>
<evidence type="ECO:0000256" key="3">
    <source>
        <dbReference type="ARBA" id="ARBA00022553"/>
    </source>
</evidence>
<feature type="domain" description="Histidine kinase" evidence="10">
    <location>
        <begin position="649"/>
        <end position="857"/>
    </location>
</feature>
<dbReference type="Pfam" id="PF08448">
    <property type="entry name" value="PAS_4"/>
    <property type="match status" value="1"/>
</dbReference>
<dbReference type="SUPFAM" id="SSF55874">
    <property type="entry name" value="ATPase domain of HSP90 chaperone/DNA topoisomerase II/histidine kinase"/>
    <property type="match status" value="1"/>
</dbReference>
<accession>A0ABS7TSS2</accession>
<dbReference type="PRINTS" id="PR00344">
    <property type="entry name" value="BCTRLSENSOR"/>
</dbReference>
<dbReference type="Gene3D" id="1.10.287.130">
    <property type="match status" value="1"/>
</dbReference>
<keyword evidence="13" id="KW-1185">Reference proteome</keyword>
<dbReference type="InterPro" id="IPR036890">
    <property type="entry name" value="HATPase_C_sf"/>
</dbReference>
<dbReference type="Pfam" id="PF00512">
    <property type="entry name" value="HisKA"/>
    <property type="match status" value="1"/>
</dbReference>
<dbReference type="SUPFAM" id="SSF55785">
    <property type="entry name" value="PYP-like sensor domain (PAS domain)"/>
    <property type="match status" value="1"/>
</dbReference>
<keyword evidence="5" id="KW-0547">Nucleotide-binding</keyword>
<dbReference type="PROSITE" id="PS50112">
    <property type="entry name" value="PAS"/>
    <property type="match status" value="1"/>
</dbReference>
<dbReference type="PANTHER" id="PTHR43065">
    <property type="entry name" value="SENSOR HISTIDINE KINASE"/>
    <property type="match status" value="1"/>
</dbReference>
<dbReference type="EMBL" id="JAIRAU010000025">
    <property type="protein sequence ID" value="MBZ5711268.1"/>
    <property type="molecule type" value="Genomic_DNA"/>
</dbReference>
<evidence type="ECO:0000259" key="11">
    <source>
        <dbReference type="PROSITE" id="PS50112"/>
    </source>
</evidence>
<evidence type="ECO:0000256" key="4">
    <source>
        <dbReference type="ARBA" id="ARBA00022679"/>
    </source>
</evidence>
<dbReference type="InterPro" id="IPR013656">
    <property type="entry name" value="PAS_4"/>
</dbReference>
<dbReference type="SMART" id="SM00387">
    <property type="entry name" value="HATPase_c"/>
    <property type="match status" value="1"/>
</dbReference>
<keyword evidence="4" id="KW-0808">Transferase</keyword>
<dbReference type="InterPro" id="IPR035965">
    <property type="entry name" value="PAS-like_dom_sf"/>
</dbReference>
<dbReference type="Pfam" id="PF13188">
    <property type="entry name" value="PAS_8"/>
    <property type="match status" value="1"/>
</dbReference>
<dbReference type="SUPFAM" id="SSF47384">
    <property type="entry name" value="Homodimeric domain of signal transducing histidine kinase"/>
    <property type="match status" value="1"/>
</dbReference>
<feature type="compositionally biased region" description="Low complexity" evidence="9">
    <location>
        <begin position="247"/>
        <end position="267"/>
    </location>
</feature>
<dbReference type="Proteomes" id="UP001139031">
    <property type="component" value="Unassembled WGS sequence"/>
</dbReference>
<dbReference type="InterPro" id="IPR005467">
    <property type="entry name" value="His_kinase_dom"/>
</dbReference>
<dbReference type="RefSeq" id="WP_224193033.1">
    <property type="nucleotide sequence ID" value="NZ_JAIRAU010000025.1"/>
</dbReference>
<dbReference type="NCBIfam" id="TIGR00229">
    <property type="entry name" value="sensory_box"/>
    <property type="match status" value="1"/>
</dbReference>
<feature type="domain" description="PAS" evidence="11">
    <location>
        <begin position="518"/>
        <end position="568"/>
    </location>
</feature>
<dbReference type="Pfam" id="PF13426">
    <property type="entry name" value="PAS_9"/>
    <property type="match status" value="1"/>
</dbReference>
<dbReference type="Gene3D" id="3.30.565.10">
    <property type="entry name" value="Histidine kinase-like ATPase, C-terminal domain"/>
    <property type="match status" value="1"/>
</dbReference>
<dbReference type="SMART" id="SM00388">
    <property type="entry name" value="HisKA"/>
    <property type="match status" value="1"/>
</dbReference>
<keyword evidence="3" id="KW-0597">Phosphoprotein</keyword>
<dbReference type="Pfam" id="PF02518">
    <property type="entry name" value="HATPase_c"/>
    <property type="match status" value="1"/>
</dbReference>
<organism evidence="12 13">
    <name type="scientific">Nannocystis pusilla</name>
    <dbReference type="NCBI Taxonomy" id="889268"/>
    <lineage>
        <taxon>Bacteria</taxon>
        <taxon>Pseudomonadati</taxon>
        <taxon>Myxococcota</taxon>
        <taxon>Polyangia</taxon>
        <taxon>Nannocystales</taxon>
        <taxon>Nannocystaceae</taxon>
        <taxon>Nannocystis</taxon>
    </lineage>
</organism>
<evidence type="ECO:0000259" key="10">
    <source>
        <dbReference type="PROSITE" id="PS50109"/>
    </source>
</evidence>